<dbReference type="RefSeq" id="WP_014243224.1">
    <property type="nucleotide sequence ID" value="NC_016620.1"/>
</dbReference>
<evidence type="ECO:0000313" key="9">
    <source>
        <dbReference type="Proteomes" id="UP000008963"/>
    </source>
</evidence>
<dbReference type="InterPro" id="IPR025700">
    <property type="entry name" value="Lys/Orn_oxygenase"/>
</dbReference>
<dbReference type="InterPro" id="IPR036188">
    <property type="entry name" value="FAD/NAD-bd_sf"/>
</dbReference>
<evidence type="ECO:0000313" key="8">
    <source>
        <dbReference type="EMBL" id="CBW25437.1"/>
    </source>
</evidence>
<evidence type="ECO:0000256" key="5">
    <source>
        <dbReference type="ARBA" id="ARBA00022827"/>
    </source>
</evidence>
<dbReference type="PATRIC" id="fig|862908.3.peg.503"/>
<dbReference type="Pfam" id="PF13434">
    <property type="entry name" value="Lys_Orn_oxgnase"/>
    <property type="match status" value="1"/>
</dbReference>
<dbReference type="PANTHER" id="PTHR42802:SF1">
    <property type="entry name" value="L-ORNITHINE N(5)-MONOOXYGENASE"/>
    <property type="match status" value="1"/>
</dbReference>
<evidence type="ECO:0000256" key="3">
    <source>
        <dbReference type="ARBA" id="ARBA00007588"/>
    </source>
</evidence>
<keyword evidence="7" id="KW-0560">Oxidoreductase</keyword>
<dbReference type="PANTHER" id="PTHR42802">
    <property type="entry name" value="MONOOXYGENASE"/>
    <property type="match status" value="1"/>
</dbReference>
<reference evidence="9" key="1">
    <citation type="journal article" date="2013" name="ISME J.">
        <title>A small predatory core genome in the divergent marine Bacteriovorax marinus SJ and the terrestrial Bdellovibrio bacteriovorus.</title>
        <authorList>
            <person name="Crossman L.C."/>
            <person name="Chen H."/>
            <person name="Cerdeno-Tarraga A.M."/>
            <person name="Brooks K."/>
            <person name="Quail M.A."/>
            <person name="Pineiro S.A."/>
            <person name="Hobley L."/>
            <person name="Sockett R.E."/>
            <person name="Bentley S.D."/>
            <person name="Parkhill J."/>
            <person name="Williams H.N."/>
            <person name="Stine O.C."/>
        </authorList>
    </citation>
    <scope>NUCLEOTIDE SEQUENCE [LARGE SCALE GENOMIC DNA]</scope>
    <source>
        <strain evidence="9">ATCC BAA-682 / DSM 15412 / SJ</strain>
    </source>
</reference>
<comment type="cofactor">
    <cofactor evidence="1">
        <name>FAD</name>
        <dbReference type="ChEBI" id="CHEBI:57692"/>
    </cofactor>
</comment>
<comment type="similarity">
    <text evidence="3">Belongs to the lysine N(6)-hydroxylase/L-ornithine N(5)-oxygenase family.</text>
</comment>
<accession>E1X4K7</accession>
<dbReference type="SUPFAM" id="SSF51905">
    <property type="entry name" value="FAD/NAD(P)-binding domain"/>
    <property type="match status" value="2"/>
</dbReference>
<dbReference type="GO" id="GO:0016491">
    <property type="term" value="F:oxidoreductase activity"/>
    <property type="evidence" value="ECO:0007669"/>
    <property type="project" value="UniProtKB-KW"/>
</dbReference>
<dbReference type="EMBL" id="FQ312005">
    <property type="protein sequence ID" value="CBW25437.1"/>
    <property type="molecule type" value="Genomic_DNA"/>
</dbReference>
<evidence type="ECO:0000256" key="2">
    <source>
        <dbReference type="ARBA" id="ARBA00004924"/>
    </source>
</evidence>
<dbReference type="STRING" id="862908.BMS_0525"/>
<protein>
    <submittedName>
        <fullName evidence="8">Siderophore biosynthesis protein IucD</fullName>
    </submittedName>
</protein>
<keyword evidence="4" id="KW-0285">Flavoprotein</keyword>
<gene>
    <name evidence="8" type="primary">iucD</name>
    <name evidence="8" type="ordered locus">BMS_0525</name>
</gene>
<evidence type="ECO:0000256" key="1">
    <source>
        <dbReference type="ARBA" id="ARBA00001974"/>
    </source>
</evidence>
<proteinExistence type="inferred from homology"/>
<keyword evidence="9" id="KW-1185">Reference proteome</keyword>
<dbReference type="KEGG" id="bmx:BMS_0525"/>
<dbReference type="OrthoDB" id="7527071at2"/>
<keyword evidence="6" id="KW-0521">NADP</keyword>
<evidence type="ECO:0000256" key="6">
    <source>
        <dbReference type="ARBA" id="ARBA00022857"/>
    </source>
</evidence>
<sequence>MSTEKIYDLIGIGVGPFNLSLAAHSSQVDKVDSLFLEQKPSFEWHRELIFQDSYMQTSFLKDLVTGSDPTNPYTFLNYLVKNGLFYSFMNTGRKSITRKEFEVYCRWVAESLGDKIAFGNKVNNITHKNNLFVIETNKAVFTAKNICLGTGLIPSVPKCARDFIGDEVFHAKSKQLATVNLEGKNLVVVGGGQTGVEVFRNALNEKWGRPNSIKLITTRANLEPLEASPFTDEYFTPGYVKQFFSLKNDKKESIVNYQLLASDGNTPEYLEELYNELYLVKNIHRDERKIEILPYRWLDKVEKGENSYQLTYRNDFRDRLESDEADVIILATGFQKRTPPILDLLEEHIPLCEKGRFIFNKDYSLKWDGEETNKIFAFNFSRYGHGISEPQLSLMAWRSANVINSLCEEEVYPTNSFKPNFIDYGEE</sequence>
<dbReference type="Gene3D" id="3.50.50.60">
    <property type="entry name" value="FAD/NAD(P)-binding domain"/>
    <property type="match status" value="1"/>
</dbReference>
<dbReference type="Proteomes" id="UP000008963">
    <property type="component" value="Chromosome"/>
</dbReference>
<keyword evidence="5" id="KW-0274">FAD</keyword>
<comment type="pathway">
    <text evidence="2">Siderophore biosynthesis.</text>
</comment>
<dbReference type="HOGENOM" id="CLU_020931_0_0_7"/>
<evidence type="ECO:0000256" key="4">
    <source>
        <dbReference type="ARBA" id="ARBA00022630"/>
    </source>
</evidence>
<evidence type="ECO:0000256" key="7">
    <source>
        <dbReference type="ARBA" id="ARBA00023002"/>
    </source>
</evidence>
<organism evidence="8 9">
    <name type="scientific">Halobacteriovorax marinus (strain ATCC BAA-682 / DSM 15412 / SJ)</name>
    <name type="common">Bacteriovorax marinus</name>
    <dbReference type="NCBI Taxonomy" id="862908"/>
    <lineage>
        <taxon>Bacteria</taxon>
        <taxon>Pseudomonadati</taxon>
        <taxon>Bdellovibrionota</taxon>
        <taxon>Bacteriovoracia</taxon>
        <taxon>Bacteriovoracales</taxon>
        <taxon>Halobacteriovoraceae</taxon>
        <taxon>Halobacteriovorax</taxon>
    </lineage>
</organism>
<dbReference type="AlphaFoldDB" id="E1X4K7"/>
<name>E1X4K7_HALMS</name>
<dbReference type="eggNOG" id="COG3486">
    <property type="taxonomic scope" value="Bacteria"/>
</dbReference>